<name>A0A8J3YU84_9ACTN</name>
<dbReference type="InterPro" id="IPR019261">
    <property type="entry name" value="PARG_cat_microbial"/>
</dbReference>
<dbReference type="PANTHER" id="PTHR35596:SF1">
    <property type="entry name" value="MICROBIAL-TYPE PARG CATALYTIC DOMAIN-CONTAINING PROTEIN"/>
    <property type="match status" value="1"/>
</dbReference>
<dbReference type="InterPro" id="IPR043472">
    <property type="entry name" value="Macro_dom-like"/>
</dbReference>
<organism evidence="2 3">
    <name type="scientific">Virgisporangium aliadipatigenens</name>
    <dbReference type="NCBI Taxonomy" id="741659"/>
    <lineage>
        <taxon>Bacteria</taxon>
        <taxon>Bacillati</taxon>
        <taxon>Actinomycetota</taxon>
        <taxon>Actinomycetes</taxon>
        <taxon>Micromonosporales</taxon>
        <taxon>Micromonosporaceae</taxon>
        <taxon>Virgisporangium</taxon>
    </lineage>
</organism>
<evidence type="ECO:0000313" key="3">
    <source>
        <dbReference type="Proteomes" id="UP000619260"/>
    </source>
</evidence>
<dbReference type="EMBL" id="BOPF01000054">
    <property type="protein sequence ID" value="GIJ51764.1"/>
    <property type="molecule type" value="Genomic_DNA"/>
</dbReference>
<dbReference type="Pfam" id="PF10021">
    <property type="entry name" value="PARG_cat_microb"/>
    <property type="match status" value="1"/>
</dbReference>
<comment type="caution">
    <text evidence="2">The sequence shown here is derived from an EMBL/GenBank/DDBJ whole genome shotgun (WGS) entry which is preliminary data.</text>
</comment>
<dbReference type="AlphaFoldDB" id="A0A8J3YU84"/>
<dbReference type="Gene3D" id="3.40.220.10">
    <property type="entry name" value="Leucine Aminopeptidase, subunit E, domain 1"/>
    <property type="match status" value="1"/>
</dbReference>
<keyword evidence="3" id="KW-1185">Reference proteome</keyword>
<feature type="domain" description="Microbial-type PARG catalytic" evidence="1">
    <location>
        <begin position="20"/>
        <end position="136"/>
    </location>
</feature>
<accession>A0A8J3YU84</accession>
<sequence length="253" mass="27057">MRAIAKETLELLESGRYPATDAAVAGTRLYLPDDPLPARSTVDVPVVEVTRESTLVAARRLAGDGPVAALNFASARNPGGGFLGGAQAQEESIARASGLYPCLSSVFEFYEHHRAEKDLRYSDRVIYSPRVPVFRDDKGRLIDPAYEVSFLTAAAPNNGAVLRSQPANAATVPAVLERRARRVLDVAAAHGERRLVLGAWGCGVFRNDPAVVAEAFATVLGGFDHVVFAVLDHVSGTPVYNAFAERFGAPRAV</sequence>
<proteinExistence type="predicted"/>
<gene>
    <name evidence="2" type="ORF">Val02_86500</name>
</gene>
<dbReference type="PANTHER" id="PTHR35596">
    <property type="entry name" value="DUF2263 DOMAIN-CONTAINING PROTEIN"/>
    <property type="match status" value="1"/>
</dbReference>
<dbReference type="InterPro" id="IPR012664">
    <property type="entry name" value="CHP02452"/>
</dbReference>
<dbReference type="PIRSF" id="PIRSF014899">
    <property type="entry name" value="UCP014899"/>
    <property type="match status" value="1"/>
</dbReference>
<evidence type="ECO:0000259" key="1">
    <source>
        <dbReference type="Pfam" id="PF10021"/>
    </source>
</evidence>
<dbReference type="NCBIfam" id="TIGR02452">
    <property type="entry name" value="TIGR02452 family protein"/>
    <property type="match status" value="1"/>
</dbReference>
<protein>
    <submittedName>
        <fullName evidence="2">TIGR02452 family protein</fullName>
    </submittedName>
</protein>
<dbReference type="SUPFAM" id="SSF52949">
    <property type="entry name" value="Macro domain-like"/>
    <property type="match status" value="1"/>
</dbReference>
<evidence type="ECO:0000313" key="2">
    <source>
        <dbReference type="EMBL" id="GIJ51764.1"/>
    </source>
</evidence>
<reference evidence="2" key="1">
    <citation type="submission" date="2021-01" db="EMBL/GenBank/DDBJ databases">
        <title>Whole genome shotgun sequence of Virgisporangium aliadipatigenens NBRC 105644.</title>
        <authorList>
            <person name="Komaki H."/>
            <person name="Tamura T."/>
        </authorList>
    </citation>
    <scope>NUCLEOTIDE SEQUENCE</scope>
    <source>
        <strain evidence="2">NBRC 105644</strain>
    </source>
</reference>
<dbReference type="Proteomes" id="UP000619260">
    <property type="component" value="Unassembled WGS sequence"/>
</dbReference>